<gene>
    <name evidence="4" type="ORF">FGL86_10465</name>
</gene>
<feature type="domain" description="Transposase IS4-like" evidence="2">
    <location>
        <begin position="113"/>
        <end position="271"/>
    </location>
</feature>
<dbReference type="PANTHER" id="PTHR30007:SF0">
    <property type="entry name" value="TRANSPOSASE"/>
    <property type="match status" value="1"/>
</dbReference>
<dbReference type="OrthoDB" id="1551210at2"/>
<feature type="domain" description="Insertion element IS402-like" evidence="3">
    <location>
        <begin position="8"/>
        <end position="93"/>
    </location>
</feature>
<dbReference type="EMBL" id="CP042382">
    <property type="protein sequence ID" value="QEA39460.1"/>
    <property type="molecule type" value="Genomic_DNA"/>
</dbReference>
<name>A0A5B8SXE3_9GAMM</name>
<dbReference type="GO" id="GO:0004803">
    <property type="term" value="F:transposase activity"/>
    <property type="evidence" value="ECO:0007669"/>
    <property type="project" value="InterPro"/>
</dbReference>
<protein>
    <submittedName>
        <fullName evidence="4">IS5 family transposase</fullName>
    </submittedName>
</protein>
<dbReference type="Pfam" id="PF01609">
    <property type="entry name" value="DDE_Tnp_1"/>
    <property type="match status" value="1"/>
</dbReference>
<dbReference type="Proteomes" id="UP000321272">
    <property type="component" value="Chromosome"/>
</dbReference>
<dbReference type="NCBIfam" id="NF033580">
    <property type="entry name" value="transpos_IS5_3"/>
    <property type="match status" value="1"/>
</dbReference>
<evidence type="ECO:0000256" key="1">
    <source>
        <dbReference type="SAM" id="MobiDB-lite"/>
    </source>
</evidence>
<evidence type="ECO:0000259" key="2">
    <source>
        <dbReference type="Pfam" id="PF01609"/>
    </source>
</evidence>
<dbReference type="InterPro" id="IPR002559">
    <property type="entry name" value="Transposase_11"/>
</dbReference>
<organism evidence="4 5">
    <name type="scientific">Pistricoccus aurantiacus</name>
    <dbReference type="NCBI Taxonomy" id="1883414"/>
    <lineage>
        <taxon>Bacteria</taxon>
        <taxon>Pseudomonadati</taxon>
        <taxon>Pseudomonadota</taxon>
        <taxon>Gammaproteobacteria</taxon>
        <taxon>Oceanospirillales</taxon>
        <taxon>Halomonadaceae</taxon>
        <taxon>Pistricoccus</taxon>
    </lineage>
</organism>
<evidence type="ECO:0000259" key="3">
    <source>
        <dbReference type="Pfam" id="PF13340"/>
    </source>
</evidence>
<dbReference type="Pfam" id="PF13340">
    <property type="entry name" value="DUF4096"/>
    <property type="match status" value="1"/>
</dbReference>
<dbReference type="InterPro" id="IPR025161">
    <property type="entry name" value="IS402-like_dom"/>
</dbReference>
<dbReference type="AlphaFoldDB" id="A0A5B8SXE3"/>
<evidence type="ECO:0000313" key="5">
    <source>
        <dbReference type="Proteomes" id="UP000321272"/>
    </source>
</evidence>
<proteinExistence type="predicted"/>
<dbReference type="GO" id="GO:0006313">
    <property type="term" value="P:DNA transposition"/>
    <property type="evidence" value="ECO:0007669"/>
    <property type="project" value="InterPro"/>
</dbReference>
<keyword evidence="5" id="KW-1185">Reference proteome</keyword>
<feature type="region of interest" description="Disordered" evidence="1">
    <location>
        <begin position="24"/>
        <end position="43"/>
    </location>
</feature>
<dbReference type="RefSeq" id="WP_147184511.1">
    <property type="nucleotide sequence ID" value="NZ_CP042382.1"/>
</dbReference>
<sequence length="286" mass="32374">MGVNSWEVTDEFWSRVAPLIPPAQSRSANREYQRKPGGGRKPKPARLVFEAIVYVLRTGCQWKALPAERFGSASAVHKRFLEWEAAGFFEALWRAGLAEYDEMEGIAWRWQSIDGATLKAPLAQEQVGPNPTDRGKKNGSKRHLLVDGRGVPLSLTVTGANRHDVTQMEAVLDAIQIKRPNPPIRRSKHLCADAGYRGKAAMSTMLGHGYIPHVRGRHEEAQQLKQRPGKRARRWIVEVAHSWFNRFRKLLVRYEKLARSFRALNQLAAAIIAFRKVPLKVNIIYG</sequence>
<reference evidence="4 5" key="1">
    <citation type="submission" date="2019-06" db="EMBL/GenBank/DDBJ databases">
        <title>Genome analyses of bacteria isolated from kimchi.</title>
        <authorList>
            <person name="Lee S."/>
            <person name="Ahn S."/>
            <person name="Roh S."/>
        </authorList>
    </citation>
    <scope>NUCLEOTIDE SEQUENCE [LARGE SCALE GENOMIC DNA]</scope>
    <source>
        <strain evidence="4 5">CBA4606</strain>
    </source>
</reference>
<accession>A0A5B8SXE3</accession>
<dbReference type="KEGG" id="paur:FGL86_10465"/>
<dbReference type="PANTHER" id="PTHR30007">
    <property type="entry name" value="PHP DOMAIN PROTEIN"/>
    <property type="match status" value="1"/>
</dbReference>
<dbReference type="GO" id="GO:0003677">
    <property type="term" value="F:DNA binding"/>
    <property type="evidence" value="ECO:0007669"/>
    <property type="project" value="InterPro"/>
</dbReference>
<evidence type="ECO:0000313" key="4">
    <source>
        <dbReference type="EMBL" id="QEA39460.1"/>
    </source>
</evidence>